<dbReference type="EMBL" id="GBXM01064516">
    <property type="protein sequence ID" value="JAH44061.1"/>
    <property type="molecule type" value="Transcribed_RNA"/>
</dbReference>
<accession>A0A0E9SRW8</accession>
<name>A0A0E9SRW8_ANGAN</name>
<dbReference type="AlphaFoldDB" id="A0A0E9SRW8"/>
<proteinExistence type="predicted"/>
<reference evidence="1" key="1">
    <citation type="submission" date="2014-11" db="EMBL/GenBank/DDBJ databases">
        <authorList>
            <person name="Amaro Gonzalez C."/>
        </authorList>
    </citation>
    <scope>NUCLEOTIDE SEQUENCE</scope>
</reference>
<evidence type="ECO:0000313" key="1">
    <source>
        <dbReference type="EMBL" id="JAH44061.1"/>
    </source>
</evidence>
<sequence>MRSTVLSAFQLPFSQPLIDTWNNQSTEF</sequence>
<organism evidence="1">
    <name type="scientific">Anguilla anguilla</name>
    <name type="common">European freshwater eel</name>
    <name type="synonym">Muraena anguilla</name>
    <dbReference type="NCBI Taxonomy" id="7936"/>
    <lineage>
        <taxon>Eukaryota</taxon>
        <taxon>Metazoa</taxon>
        <taxon>Chordata</taxon>
        <taxon>Craniata</taxon>
        <taxon>Vertebrata</taxon>
        <taxon>Euteleostomi</taxon>
        <taxon>Actinopterygii</taxon>
        <taxon>Neopterygii</taxon>
        <taxon>Teleostei</taxon>
        <taxon>Anguilliformes</taxon>
        <taxon>Anguillidae</taxon>
        <taxon>Anguilla</taxon>
    </lineage>
</organism>
<reference evidence="1" key="2">
    <citation type="journal article" date="2015" name="Fish Shellfish Immunol.">
        <title>Early steps in the European eel (Anguilla anguilla)-Vibrio vulnificus interaction in the gills: Role of the RtxA13 toxin.</title>
        <authorList>
            <person name="Callol A."/>
            <person name="Pajuelo D."/>
            <person name="Ebbesson L."/>
            <person name="Teles M."/>
            <person name="MacKenzie S."/>
            <person name="Amaro C."/>
        </authorList>
    </citation>
    <scope>NUCLEOTIDE SEQUENCE</scope>
</reference>
<protein>
    <submittedName>
        <fullName evidence="1">Uncharacterized protein</fullName>
    </submittedName>
</protein>